<organism evidence="3">
    <name type="scientific">marine metagenome</name>
    <dbReference type="NCBI Taxonomy" id="408172"/>
    <lineage>
        <taxon>unclassified sequences</taxon>
        <taxon>metagenomes</taxon>
        <taxon>ecological metagenomes</taxon>
    </lineage>
</organism>
<dbReference type="PANTHER" id="PTHR44196">
    <property type="entry name" value="DEHYDROGENASE/REDUCTASE SDR FAMILY MEMBER 7B"/>
    <property type="match status" value="1"/>
</dbReference>
<dbReference type="InterPro" id="IPR002347">
    <property type="entry name" value="SDR_fam"/>
</dbReference>
<evidence type="ECO:0008006" key="4">
    <source>
        <dbReference type="Google" id="ProtNLM"/>
    </source>
</evidence>
<dbReference type="Gene3D" id="3.40.50.720">
    <property type="entry name" value="NAD(P)-binding Rossmann-like Domain"/>
    <property type="match status" value="1"/>
</dbReference>
<dbReference type="PRINTS" id="PR00080">
    <property type="entry name" value="SDRFAMILY"/>
</dbReference>
<protein>
    <recommendedName>
        <fullName evidence="4">Short-chain dehydrogenase</fullName>
    </recommendedName>
</protein>
<evidence type="ECO:0000256" key="2">
    <source>
        <dbReference type="ARBA" id="ARBA00023002"/>
    </source>
</evidence>
<dbReference type="PROSITE" id="PS00061">
    <property type="entry name" value="ADH_SHORT"/>
    <property type="match status" value="1"/>
</dbReference>
<dbReference type="AlphaFoldDB" id="A0A382DP25"/>
<evidence type="ECO:0000313" key="3">
    <source>
        <dbReference type="EMBL" id="SVB40210.1"/>
    </source>
</evidence>
<evidence type="ECO:0000256" key="1">
    <source>
        <dbReference type="ARBA" id="ARBA00006484"/>
    </source>
</evidence>
<keyword evidence="2" id="KW-0560">Oxidoreductase</keyword>
<dbReference type="EMBL" id="UINC01040398">
    <property type="protein sequence ID" value="SVB40210.1"/>
    <property type="molecule type" value="Genomic_DNA"/>
</dbReference>
<dbReference type="GO" id="GO:0016020">
    <property type="term" value="C:membrane"/>
    <property type="evidence" value="ECO:0007669"/>
    <property type="project" value="TreeGrafter"/>
</dbReference>
<reference evidence="3" key="1">
    <citation type="submission" date="2018-05" db="EMBL/GenBank/DDBJ databases">
        <authorList>
            <person name="Lanie J.A."/>
            <person name="Ng W.-L."/>
            <person name="Kazmierczak K.M."/>
            <person name="Andrzejewski T.M."/>
            <person name="Davidsen T.M."/>
            <person name="Wayne K.J."/>
            <person name="Tettelin H."/>
            <person name="Glass J.I."/>
            <person name="Rusch D."/>
            <person name="Podicherti R."/>
            <person name="Tsui H.-C.T."/>
            <person name="Winkler M.E."/>
        </authorList>
    </citation>
    <scope>NUCLEOTIDE SEQUENCE</scope>
</reference>
<dbReference type="PANTHER" id="PTHR44196:SF1">
    <property type="entry name" value="DEHYDROGENASE_REDUCTASE SDR FAMILY MEMBER 7B"/>
    <property type="match status" value="1"/>
</dbReference>
<dbReference type="InterPro" id="IPR020904">
    <property type="entry name" value="Sc_DH/Rdtase_CS"/>
</dbReference>
<gene>
    <name evidence="3" type="ORF">METZ01_LOCUS193064</name>
</gene>
<dbReference type="SUPFAM" id="SSF51735">
    <property type="entry name" value="NAD(P)-binding Rossmann-fold domains"/>
    <property type="match status" value="1"/>
</dbReference>
<name>A0A382DP25_9ZZZZ</name>
<comment type="similarity">
    <text evidence="1">Belongs to the short-chain dehydrogenases/reductases (SDR) family.</text>
</comment>
<proteinExistence type="inferred from homology"/>
<dbReference type="Pfam" id="PF00106">
    <property type="entry name" value="adh_short"/>
    <property type="match status" value="1"/>
</dbReference>
<dbReference type="NCBIfam" id="NF004825">
    <property type="entry name" value="PRK06181.1"/>
    <property type="match status" value="1"/>
</dbReference>
<sequence>MRVKSSEVTMKLQNKTVWITGASRGVGEGMARVFHREGADLIISARQEDELNRVKNSCTDGPGKVTVLPFDIADMGEVADAAGRVLADFGCLDVLVNNAGISQRELAKDTDLDVDRRVMEVDFFGPIALTKAVLPRMIEQRSGHLVVTSSVAGKHGVPYRTAYCAAKHALHGWFDTLRIELLEYHIDVMLLVIAGVQSDVAKYALTGDGTEFGHNDWGNGGLSITPEQCGERVVEALQNKEYEPIISIEPALEAMRLKDTDPVAFVQRMHGMMSWMAKKP</sequence>
<dbReference type="PRINTS" id="PR00081">
    <property type="entry name" value="GDHRDH"/>
</dbReference>
<accession>A0A382DP25</accession>
<dbReference type="GO" id="GO:0016491">
    <property type="term" value="F:oxidoreductase activity"/>
    <property type="evidence" value="ECO:0007669"/>
    <property type="project" value="UniProtKB-KW"/>
</dbReference>
<dbReference type="InterPro" id="IPR036291">
    <property type="entry name" value="NAD(P)-bd_dom_sf"/>
</dbReference>